<protein>
    <submittedName>
        <fullName evidence="3">Sec1 family domain-containing protein 1 isoform X1</fullName>
    </submittedName>
</protein>
<keyword evidence="4" id="KW-1185">Reference proteome</keyword>
<proteinExistence type="inferred from homology"/>
<sequence length="119" mass="13500">MNSGSQFVMEGVKNLVLKQQNLPVTRILDSLMDMKSNPETDDYRYFDPKMLRGSESSVPRNKNPFQEAIVFVVGGGNYIEYQNLVDYTKAKPGKHVLYGCSELFNASQFLKQLSQLGQK</sequence>
<dbReference type="InterPro" id="IPR027482">
    <property type="entry name" value="Sec1-like_dom2"/>
</dbReference>
<evidence type="ECO:0000313" key="3">
    <source>
        <dbReference type="EMBL" id="KAK1140268.1"/>
    </source>
</evidence>
<dbReference type="Pfam" id="PF00995">
    <property type="entry name" value="Sec1"/>
    <property type="match status" value="1"/>
</dbReference>
<evidence type="ECO:0000256" key="1">
    <source>
        <dbReference type="ARBA" id="ARBA00009884"/>
    </source>
</evidence>
<organism evidence="3 4">
    <name type="scientific">Acipenser oxyrinchus oxyrinchus</name>
    <dbReference type="NCBI Taxonomy" id="40147"/>
    <lineage>
        <taxon>Eukaryota</taxon>
        <taxon>Metazoa</taxon>
        <taxon>Chordata</taxon>
        <taxon>Craniata</taxon>
        <taxon>Vertebrata</taxon>
        <taxon>Euteleostomi</taxon>
        <taxon>Actinopterygii</taxon>
        <taxon>Chondrostei</taxon>
        <taxon>Acipenseriformes</taxon>
        <taxon>Acipenseridae</taxon>
        <taxon>Acipenser</taxon>
    </lineage>
</organism>
<dbReference type="Gene3D" id="3.40.50.1910">
    <property type="match status" value="1"/>
</dbReference>
<comment type="similarity">
    <text evidence="1">Belongs to the STXBP/unc-18/SEC1 family.</text>
</comment>
<evidence type="ECO:0000256" key="2">
    <source>
        <dbReference type="ARBA" id="ARBA00022927"/>
    </source>
</evidence>
<dbReference type="SUPFAM" id="SSF56815">
    <property type="entry name" value="Sec1/munc18-like (SM) proteins"/>
    <property type="match status" value="1"/>
</dbReference>
<dbReference type="AlphaFoldDB" id="A0AAD8CG55"/>
<comment type="caution">
    <text evidence="3">The sequence shown here is derived from an EMBL/GenBank/DDBJ whole genome shotgun (WGS) entry which is preliminary data.</text>
</comment>
<evidence type="ECO:0000313" key="4">
    <source>
        <dbReference type="Proteomes" id="UP001230051"/>
    </source>
</evidence>
<dbReference type="InterPro" id="IPR036045">
    <property type="entry name" value="Sec1-like_sf"/>
</dbReference>
<keyword evidence="2" id="KW-0653">Protein transport</keyword>
<keyword evidence="2" id="KW-0813">Transport</keyword>
<dbReference type="PANTHER" id="PTHR11679">
    <property type="entry name" value="VESICLE PROTEIN SORTING-ASSOCIATED"/>
    <property type="match status" value="1"/>
</dbReference>
<reference evidence="3" key="1">
    <citation type="submission" date="2022-02" db="EMBL/GenBank/DDBJ databases">
        <title>Atlantic sturgeon de novo genome assembly.</title>
        <authorList>
            <person name="Stock M."/>
            <person name="Klopp C."/>
            <person name="Guiguen Y."/>
            <person name="Cabau C."/>
            <person name="Parinello H."/>
            <person name="Santidrian Yebra-Pimentel E."/>
            <person name="Kuhl H."/>
            <person name="Dirks R.P."/>
            <person name="Guessner J."/>
            <person name="Wuertz S."/>
            <person name="Du K."/>
            <person name="Schartl M."/>
        </authorList>
    </citation>
    <scope>NUCLEOTIDE SEQUENCE</scope>
    <source>
        <strain evidence="3">STURGEONOMICS-FGT-2020</strain>
        <tissue evidence="3">Whole blood</tissue>
    </source>
</reference>
<gene>
    <name evidence="3" type="primary">SCFD1</name>
    <name evidence="3" type="ORF">AOXY_G37398</name>
</gene>
<accession>A0AAD8CG55</accession>
<name>A0AAD8CG55_ACIOX</name>
<dbReference type="GO" id="GO:0015031">
    <property type="term" value="P:protein transport"/>
    <property type="evidence" value="ECO:0007669"/>
    <property type="project" value="UniProtKB-KW"/>
</dbReference>
<dbReference type="Proteomes" id="UP001230051">
    <property type="component" value="Unassembled WGS sequence"/>
</dbReference>
<dbReference type="EMBL" id="JAGXEW010000388">
    <property type="protein sequence ID" value="KAK1140268.1"/>
    <property type="molecule type" value="Genomic_DNA"/>
</dbReference>
<dbReference type="GO" id="GO:0016192">
    <property type="term" value="P:vesicle-mediated transport"/>
    <property type="evidence" value="ECO:0007669"/>
    <property type="project" value="InterPro"/>
</dbReference>
<dbReference type="InterPro" id="IPR001619">
    <property type="entry name" value="Sec1-like"/>
</dbReference>